<gene>
    <name evidence="3" type="ORF">DA73_0206440</name>
    <name evidence="2" type="ORF">DA73_0400022750</name>
</gene>
<organism evidence="3">
    <name type="scientific">Tolypothrix bouteillei VB521301</name>
    <dbReference type="NCBI Taxonomy" id="1479485"/>
    <lineage>
        <taxon>Bacteria</taxon>
        <taxon>Bacillati</taxon>
        <taxon>Cyanobacteriota</taxon>
        <taxon>Cyanophyceae</taxon>
        <taxon>Nostocales</taxon>
        <taxon>Tolypothrichaceae</taxon>
        <taxon>Tolypothrix</taxon>
    </lineage>
</organism>
<comment type="caution">
    <text evidence="3">The sequence shown here is derived from an EMBL/GenBank/DDBJ whole genome shotgun (WGS) entry which is preliminary data.</text>
</comment>
<keyword evidence="4" id="KW-1185">Reference proteome</keyword>
<protein>
    <submittedName>
        <fullName evidence="2">Tetratricopeptide repeat protein</fullName>
    </submittedName>
</protein>
<dbReference type="Proteomes" id="UP000029738">
    <property type="component" value="Unassembled WGS sequence"/>
</dbReference>
<name>A0A0C1R651_9CYAN</name>
<dbReference type="Pfam" id="PF13181">
    <property type="entry name" value="TPR_8"/>
    <property type="match status" value="1"/>
</dbReference>
<keyword evidence="1" id="KW-0802">TPR repeat</keyword>
<evidence type="ECO:0000256" key="1">
    <source>
        <dbReference type="PROSITE-ProRule" id="PRU00339"/>
    </source>
</evidence>
<dbReference type="STRING" id="1479485.DA73_0206440"/>
<dbReference type="SUPFAM" id="SSF48452">
    <property type="entry name" value="TPR-like"/>
    <property type="match status" value="2"/>
</dbReference>
<dbReference type="AlphaFoldDB" id="A0A0C1R651"/>
<reference evidence="2" key="2">
    <citation type="submission" date="2019-11" db="EMBL/GenBank/DDBJ databases">
        <title>Improved Assembly of Tolypothrix boutellei genome.</title>
        <authorList>
            <person name="Sarangi A.N."/>
            <person name="Mukherjee M."/>
            <person name="Ghosh S."/>
            <person name="Singh D."/>
            <person name="Das A."/>
            <person name="Kant S."/>
            <person name="Prusty A."/>
            <person name="Tripathy S."/>
        </authorList>
    </citation>
    <scope>NUCLEOTIDE SEQUENCE</scope>
    <source>
        <strain evidence="2">VB521301</strain>
    </source>
</reference>
<dbReference type="PANTHER" id="PTHR10098">
    <property type="entry name" value="RAPSYN-RELATED"/>
    <property type="match status" value="1"/>
</dbReference>
<dbReference type="EMBL" id="JHEG02000019">
    <property type="protein sequence ID" value="KIE13059.1"/>
    <property type="molecule type" value="Genomic_DNA"/>
</dbReference>
<accession>A0A0C1R651</accession>
<feature type="repeat" description="TPR" evidence="1">
    <location>
        <begin position="96"/>
        <end position="129"/>
    </location>
</feature>
<dbReference type="SMART" id="SM00028">
    <property type="entry name" value="TPR"/>
    <property type="match status" value="5"/>
</dbReference>
<proteinExistence type="predicted"/>
<dbReference type="InterPro" id="IPR019734">
    <property type="entry name" value="TPR_rpt"/>
</dbReference>
<evidence type="ECO:0000313" key="2">
    <source>
        <dbReference type="EMBL" id="KAF3887993.1"/>
    </source>
</evidence>
<dbReference type="InterPro" id="IPR011990">
    <property type="entry name" value="TPR-like_helical_dom_sf"/>
</dbReference>
<dbReference type="Pfam" id="PF13424">
    <property type="entry name" value="TPR_12"/>
    <property type="match status" value="1"/>
</dbReference>
<evidence type="ECO:0000313" key="4">
    <source>
        <dbReference type="Proteomes" id="UP000029738"/>
    </source>
</evidence>
<dbReference type="OrthoDB" id="478310at2"/>
<dbReference type="EMBL" id="JHEG04000001">
    <property type="protein sequence ID" value="KAF3887993.1"/>
    <property type="molecule type" value="Genomic_DNA"/>
</dbReference>
<reference evidence="3" key="1">
    <citation type="journal article" date="2015" name="Genome Announc.">
        <title>Draft Genome Sequence of Tolypothrix boutellei Strain VB521301.</title>
        <authorList>
            <person name="Chandrababunaidu M.M."/>
            <person name="Singh D."/>
            <person name="Sen D."/>
            <person name="Bhan S."/>
            <person name="Das S."/>
            <person name="Gupta A."/>
            <person name="Adhikary S.P."/>
            <person name="Tripathy S."/>
        </authorList>
    </citation>
    <scope>NUCLEOTIDE SEQUENCE</scope>
    <source>
        <strain evidence="3">VB521301</strain>
    </source>
</reference>
<sequence length="338" mass="38307">MVISPIQNLNQELYHSYLKLIKTLLHCSNGEKTEILKLNQHLIDAHLVNVVLDLIQTTQQSASILCVELATEGSARLMKLVRELIGIYAETPLQSVSTEFAMGNVYLETKQFCKAKQSYEQALEIFRKQGDRTGEANTLALIGDTLYHQDNFTAALKFYTPARTIMLETRAKHSEAILLQQMISSCYFTSQYAEAIKLSERRLVIARELCLRSMEAHTLYALATYYEAIGCMSEAGDCYWKCWEIAQEIGASKLEIQSLKGLGDFYLNENLIEEAMDIYAECLDMASQMGYLQVEANCLQSLSKAYLCLGDEETAREYNQQSLKTKQTLDISLVEQML</sequence>
<dbReference type="RefSeq" id="WP_038071851.1">
    <property type="nucleotide sequence ID" value="NZ_JHEG04000001.1"/>
</dbReference>
<dbReference type="PROSITE" id="PS50005">
    <property type="entry name" value="TPR"/>
    <property type="match status" value="1"/>
</dbReference>
<evidence type="ECO:0000313" key="3">
    <source>
        <dbReference type="EMBL" id="KIE13059.1"/>
    </source>
</evidence>
<dbReference type="Gene3D" id="1.25.40.10">
    <property type="entry name" value="Tetratricopeptide repeat domain"/>
    <property type="match status" value="1"/>
</dbReference>